<keyword evidence="1" id="KW-0812">Transmembrane</keyword>
<feature type="transmembrane region" description="Helical" evidence="1">
    <location>
        <begin position="21"/>
        <end position="43"/>
    </location>
</feature>
<dbReference type="PANTHER" id="PTHR34473:SF3">
    <property type="entry name" value="TRANSMEMBRANE PROTEIN-RELATED"/>
    <property type="match status" value="1"/>
</dbReference>
<evidence type="ECO:0000313" key="4">
    <source>
        <dbReference type="Proteomes" id="UP001058533"/>
    </source>
</evidence>
<proteinExistence type="predicted"/>
<evidence type="ECO:0000259" key="2">
    <source>
        <dbReference type="Pfam" id="PF03703"/>
    </source>
</evidence>
<feature type="transmembrane region" description="Helical" evidence="1">
    <location>
        <begin position="49"/>
        <end position="67"/>
    </location>
</feature>
<keyword evidence="4" id="KW-1185">Reference proteome</keyword>
<keyword evidence="1" id="KW-0472">Membrane</keyword>
<keyword evidence="1" id="KW-1133">Transmembrane helix</keyword>
<dbReference type="Proteomes" id="UP001058533">
    <property type="component" value="Chromosome"/>
</dbReference>
<evidence type="ECO:0000256" key="1">
    <source>
        <dbReference type="SAM" id="Phobius"/>
    </source>
</evidence>
<accession>A0ABY5L4T2</accession>
<sequence>MHLAPVTLTPLEPGQRRVMHLHAIVPALVPVIVGAGIGTALFVQLGWPGWVLPLLALPLAYWIVAIAPKRRFEAWGWALAEDELHVAWGVWTQVHTIVPLSRVQHLDVAQGPIERANGVARLIVHTAGTAHATVVLPGITRATAEDLRDRIREHIRAEPW</sequence>
<organism evidence="3 4">
    <name type="scientific">Sphingomonas qomolangmaensis</name>
    <dbReference type="NCBI Taxonomy" id="2918765"/>
    <lineage>
        <taxon>Bacteria</taxon>
        <taxon>Pseudomonadati</taxon>
        <taxon>Pseudomonadota</taxon>
        <taxon>Alphaproteobacteria</taxon>
        <taxon>Sphingomonadales</taxon>
        <taxon>Sphingomonadaceae</taxon>
        <taxon>Sphingomonas</taxon>
    </lineage>
</organism>
<dbReference type="RefSeq" id="WP_256505728.1">
    <property type="nucleotide sequence ID" value="NZ_CP101740.1"/>
</dbReference>
<dbReference type="Pfam" id="PF03703">
    <property type="entry name" value="bPH_2"/>
    <property type="match status" value="1"/>
</dbReference>
<gene>
    <name evidence="3" type="ORF">NMP03_12365</name>
</gene>
<reference evidence="3" key="1">
    <citation type="submission" date="2022-07" db="EMBL/GenBank/DDBJ databases">
        <title>Sphingomonas sp. nov., a novel bacterium isolated from the north slope of the Mount Everest.</title>
        <authorList>
            <person name="Cui X."/>
            <person name="Liu Y."/>
        </authorList>
    </citation>
    <scope>NUCLEOTIDE SEQUENCE</scope>
    <source>
        <strain evidence="3">S5-59</strain>
    </source>
</reference>
<dbReference type="PANTHER" id="PTHR34473">
    <property type="entry name" value="UPF0699 TRANSMEMBRANE PROTEIN YDBS"/>
    <property type="match status" value="1"/>
</dbReference>
<evidence type="ECO:0000313" key="3">
    <source>
        <dbReference type="EMBL" id="UUL81973.1"/>
    </source>
</evidence>
<protein>
    <submittedName>
        <fullName evidence="3">PH domain-containing protein</fullName>
    </submittedName>
</protein>
<feature type="domain" description="YdbS-like PH" evidence="2">
    <location>
        <begin position="74"/>
        <end position="151"/>
    </location>
</feature>
<dbReference type="EMBL" id="CP101740">
    <property type="protein sequence ID" value="UUL81973.1"/>
    <property type="molecule type" value="Genomic_DNA"/>
</dbReference>
<dbReference type="InterPro" id="IPR005182">
    <property type="entry name" value="YdbS-like_PH"/>
</dbReference>
<name>A0ABY5L4T2_9SPHN</name>